<feature type="compositionally biased region" description="Basic and acidic residues" evidence="1">
    <location>
        <begin position="1"/>
        <end position="11"/>
    </location>
</feature>
<proteinExistence type="predicted"/>
<evidence type="ECO:0000313" key="3">
    <source>
        <dbReference type="Proteomes" id="UP001183794"/>
    </source>
</evidence>
<reference evidence="2 3" key="1">
    <citation type="submission" date="2023-07" db="EMBL/GenBank/DDBJ databases">
        <title>Sequencing the genomes of 1000 actinobacteria strains.</title>
        <authorList>
            <person name="Klenk H.-P."/>
        </authorList>
    </citation>
    <scope>NUCLEOTIDE SEQUENCE [LARGE SCALE GENOMIC DNA]</scope>
    <source>
        <strain evidence="2 3">DSM 22966</strain>
    </source>
</reference>
<evidence type="ECO:0000256" key="1">
    <source>
        <dbReference type="SAM" id="MobiDB-lite"/>
    </source>
</evidence>
<dbReference type="EMBL" id="JAVDYJ010000001">
    <property type="protein sequence ID" value="MDR7348149.1"/>
    <property type="molecule type" value="Genomic_DNA"/>
</dbReference>
<dbReference type="Proteomes" id="UP001183794">
    <property type="component" value="Unassembled WGS sequence"/>
</dbReference>
<name>A0ABU2B3G2_9MICC</name>
<dbReference type="RefSeq" id="WP_310175069.1">
    <property type="nucleotide sequence ID" value="NZ_BAABHE010000002.1"/>
</dbReference>
<sequence length="44" mass="5184">MDTEDIRKRQSELVTRLSQQLSPQELADASQELEELARQLEQRN</sequence>
<feature type="compositionally biased region" description="Basic and acidic residues" evidence="1">
    <location>
        <begin position="35"/>
        <end position="44"/>
    </location>
</feature>
<feature type="compositionally biased region" description="Polar residues" evidence="1">
    <location>
        <begin position="12"/>
        <end position="23"/>
    </location>
</feature>
<feature type="region of interest" description="Disordered" evidence="1">
    <location>
        <begin position="1"/>
        <end position="44"/>
    </location>
</feature>
<accession>A0ABU2B3G2</accession>
<gene>
    <name evidence="2" type="ORF">J2S62_002406</name>
</gene>
<evidence type="ECO:0000313" key="2">
    <source>
        <dbReference type="EMBL" id="MDR7348149.1"/>
    </source>
</evidence>
<organism evidence="2 3">
    <name type="scientific">Enteractinococcus fodinae</name>
    <dbReference type="NCBI Taxonomy" id="684663"/>
    <lineage>
        <taxon>Bacteria</taxon>
        <taxon>Bacillati</taxon>
        <taxon>Actinomycetota</taxon>
        <taxon>Actinomycetes</taxon>
        <taxon>Micrococcales</taxon>
        <taxon>Micrococcaceae</taxon>
    </lineage>
</organism>
<protein>
    <submittedName>
        <fullName evidence="2">Uncharacterized protein</fullName>
    </submittedName>
</protein>
<keyword evidence="3" id="KW-1185">Reference proteome</keyword>
<comment type="caution">
    <text evidence="2">The sequence shown here is derived from an EMBL/GenBank/DDBJ whole genome shotgun (WGS) entry which is preliminary data.</text>
</comment>